<evidence type="ECO:0000256" key="4">
    <source>
        <dbReference type="ARBA" id="ARBA00022723"/>
    </source>
</evidence>
<dbReference type="GO" id="GO:0020037">
    <property type="term" value="F:heme binding"/>
    <property type="evidence" value="ECO:0007669"/>
    <property type="project" value="InterPro"/>
</dbReference>
<dbReference type="InterPro" id="IPR036396">
    <property type="entry name" value="Cyt_P450_sf"/>
</dbReference>
<dbReference type="GO" id="GO:0005506">
    <property type="term" value="F:iron ion binding"/>
    <property type="evidence" value="ECO:0007669"/>
    <property type="project" value="InterPro"/>
</dbReference>
<dbReference type="HOGENOM" id="CLU_001570_2_1_1"/>
<proteinExistence type="inferred from homology"/>
<evidence type="ECO:0000256" key="5">
    <source>
        <dbReference type="ARBA" id="ARBA00023002"/>
    </source>
</evidence>
<accession>A0A0D2BX11</accession>
<keyword evidence="5" id="KW-0560">Oxidoreductase</keyword>
<dbReference type="InterPro" id="IPR050364">
    <property type="entry name" value="Cytochrome_P450_fung"/>
</dbReference>
<feature type="binding site" description="axial binding residue" evidence="8">
    <location>
        <position position="416"/>
    </location>
    <ligand>
        <name>heme</name>
        <dbReference type="ChEBI" id="CHEBI:30413"/>
    </ligand>
    <ligandPart>
        <name>Fe</name>
        <dbReference type="ChEBI" id="CHEBI:18248"/>
    </ligandPart>
</feature>
<dbReference type="GO" id="GO:0016705">
    <property type="term" value="F:oxidoreductase activity, acting on paired donors, with incorporation or reduction of molecular oxygen"/>
    <property type="evidence" value="ECO:0007669"/>
    <property type="project" value="InterPro"/>
</dbReference>
<evidence type="ECO:0000256" key="7">
    <source>
        <dbReference type="ARBA" id="ARBA00023033"/>
    </source>
</evidence>
<keyword evidence="3 8" id="KW-0349">Heme</keyword>
<dbReference type="RefSeq" id="XP_013317540.1">
    <property type="nucleotide sequence ID" value="XM_013462086.1"/>
</dbReference>
<comment type="similarity">
    <text evidence="2">Belongs to the cytochrome P450 family.</text>
</comment>
<comment type="cofactor">
    <cofactor evidence="1 8">
        <name>heme</name>
        <dbReference type="ChEBI" id="CHEBI:30413"/>
    </cofactor>
</comment>
<dbReference type="GeneID" id="25327475"/>
<dbReference type="Proteomes" id="UP000054342">
    <property type="component" value="Unassembled WGS sequence"/>
</dbReference>
<evidence type="ECO:0000256" key="6">
    <source>
        <dbReference type="ARBA" id="ARBA00023004"/>
    </source>
</evidence>
<sequence>MLSILLGIALAIVGLLVHEYRRDRGLPPGPPRLPLIGNLHQAPSEVPWRQYTEWTRKYGPIYRLQYGLSTVIMLGTHEAAHDLLDKRSSIYSSRPRLVMAGECTTKGMHVLLMPYGQQWRTHQRMQASCLNIRVSQSYQPLQDLESKQLIYELLSSNDFASRYHRYTSSLMYALAYGRRCHRGDEPEIQGADQVNANFLYAGRVGTWIVDALPALNRLPKALAPWKKQAERFYNLESRLHTENMKNGLATPSWNMTKQINSMKEAQTMRPLEVAYDIGIIYEAGIDTTNIALEVFTLAAVLNPDFVQTAQEQLDEVVGPDRLPTFEDKPRLPYIDAVVKEVLRWRPVSAGGIPHAATEDDEYLGYRIPKGATVIGNHWSVHLDDKVFPEPMKFRPQRWLESPDLPLHAFGFGRRVCTGQHVSANSMFIIIARLLWAFEFHRAVDDKGQLFPIDDMAFTSGFNSRPKPFRMGFVPRTAKAKAVVEREWKLADKDIDVIMDRMRGRQVGAGK</sequence>
<dbReference type="OrthoDB" id="1470350at2759"/>
<evidence type="ECO:0000256" key="3">
    <source>
        <dbReference type="ARBA" id="ARBA00022617"/>
    </source>
</evidence>
<organism evidence="9 10">
    <name type="scientific">Exophiala xenobiotica</name>
    <dbReference type="NCBI Taxonomy" id="348802"/>
    <lineage>
        <taxon>Eukaryota</taxon>
        <taxon>Fungi</taxon>
        <taxon>Dikarya</taxon>
        <taxon>Ascomycota</taxon>
        <taxon>Pezizomycotina</taxon>
        <taxon>Eurotiomycetes</taxon>
        <taxon>Chaetothyriomycetidae</taxon>
        <taxon>Chaetothyriales</taxon>
        <taxon>Herpotrichiellaceae</taxon>
        <taxon>Exophiala</taxon>
    </lineage>
</organism>
<dbReference type="InterPro" id="IPR002401">
    <property type="entry name" value="Cyt_P450_E_grp-I"/>
</dbReference>
<evidence type="ECO:0000313" key="9">
    <source>
        <dbReference type="EMBL" id="KIW56956.1"/>
    </source>
</evidence>
<dbReference type="PANTHER" id="PTHR46300">
    <property type="entry name" value="P450, PUTATIVE (EUROFUNG)-RELATED-RELATED"/>
    <property type="match status" value="1"/>
</dbReference>
<dbReference type="InterPro" id="IPR001128">
    <property type="entry name" value="Cyt_P450"/>
</dbReference>
<dbReference type="PRINTS" id="PR00463">
    <property type="entry name" value="EP450I"/>
</dbReference>
<dbReference type="SUPFAM" id="SSF48264">
    <property type="entry name" value="Cytochrome P450"/>
    <property type="match status" value="1"/>
</dbReference>
<keyword evidence="10" id="KW-1185">Reference proteome</keyword>
<dbReference type="EMBL" id="KN847319">
    <property type="protein sequence ID" value="KIW56956.1"/>
    <property type="molecule type" value="Genomic_DNA"/>
</dbReference>
<keyword evidence="7" id="KW-0503">Monooxygenase</keyword>
<dbReference type="AlphaFoldDB" id="A0A0D2BX11"/>
<keyword evidence="4 8" id="KW-0479">Metal-binding</keyword>
<gene>
    <name evidence="9" type="ORF">PV05_05567</name>
</gene>
<protein>
    <recommendedName>
        <fullName evidence="11">Cytochrome P450</fullName>
    </recommendedName>
</protein>
<dbReference type="PRINTS" id="PR00385">
    <property type="entry name" value="P450"/>
</dbReference>
<dbReference type="PANTHER" id="PTHR46300:SF1">
    <property type="entry name" value="P450, PUTATIVE (EUROFUNG)-RELATED"/>
    <property type="match status" value="1"/>
</dbReference>
<dbReference type="Pfam" id="PF00067">
    <property type="entry name" value="p450"/>
    <property type="match status" value="1"/>
</dbReference>
<dbReference type="STRING" id="348802.A0A0D2BX11"/>
<evidence type="ECO:0000313" key="10">
    <source>
        <dbReference type="Proteomes" id="UP000054342"/>
    </source>
</evidence>
<dbReference type="CDD" id="cd11065">
    <property type="entry name" value="CYP64-like"/>
    <property type="match status" value="1"/>
</dbReference>
<dbReference type="Gene3D" id="1.10.630.10">
    <property type="entry name" value="Cytochrome P450"/>
    <property type="match status" value="1"/>
</dbReference>
<dbReference type="GO" id="GO:0004497">
    <property type="term" value="F:monooxygenase activity"/>
    <property type="evidence" value="ECO:0007669"/>
    <property type="project" value="UniProtKB-KW"/>
</dbReference>
<keyword evidence="6 8" id="KW-0408">Iron</keyword>
<evidence type="ECO:0000256" key="2">
    <source>
        <dbReference type="ARBA" id="ARBA00010617"/>
    </source>
</evidence>
<name>A0A0D2BX11_9EURO</name>
<evidence type="ECO:0000256" key="8">
    <source>
        <dbReference type="PIRSR" id="PIRSR602401-1"/>
    </source>
</evidence>
<evidence type="ECO:0000256" key="1">
    <source>
        <dbReference type="ARBA" id="ARBA00001971"/>
    </source>
</evidence>
<reference evidence="9 10" key="1">
    <citation type="submission" date="2015-01" db="EMBL/GenBank/DDBJ databases">
        <title>The Genome Sequence of Exophiala xenobiotica CBS118157.</title>
        <authorList>
            <consortium name="The Broad Institute Genomics Platform"/>
            <person name="Cuomo C."/>
            <person name="de Hoog S."/>
            <person name="Gorbushina A."/>
            <person name="Stielow B."/>
            <person name="Teixiera M."/>
            <person name="Abouelleil A."/>
            <person name="Chapman S.B."/>
            <person name="Priest M."/>
            <person name="Young S.K."/>
            <person name="Wortman J."/>
            <person name="Nusbaum C."/>
            <person name="Birren B."/>
        </authorList>
    </citation>
    <scope>NUCLEOTIDE SEQUENCE [LARGE SCALE GENOMIC DNA]</scope>
    <source>
        <strain evidence="9 10">CBS 118157</strain>
    </source>
</reference>
<evidence type="ECO:0008006" key="11">
    <source>
        <dbReference type="Google" id="ProtNLM"/>
    </source>
</evidence>